<evidence type="ECO:0000313" key="3">
    <source>
        <dbReference type="Proteomes" id="UP000178853"/>
    </source>
</evidence>
<organism evidence="2 3">
    <name type="scientific">Candidatus Roizmanbacteria bacterium RIFCSPHIGHO2_12_FULL_39_8</name>
    <dbReference type="NCBI Taxonomy" id="1802050"/>
    <lineage>
        <taxon>Bacteria</taxon>
        <taxon>Candidatus Roizmaniibacteriota</taxon>
    </lineage>
</organism>
<sequence>MFRQYGKKLFLYFFIWNNEIHIKKVGGSSHKSDYVKSESLEKIEMRKRLPPDGYFCRFDTELRYFILDGWGGSDRENIKEEKESPYRDKKNSITKEKDNK</sequence>
<dbReference type="AlphaFoldDB" id="A0A1F7I0D4"/>
<name>A0A1F7I0D4_9BACT</name>
<feature type="compositionally biased region" description="Basic and acidic residues" evidence="1">
    <location>
        <begin position="73"/>
        <end position="100"/>
    </location>
</feature>
<protein>
    <submittedName>
        <fullName evidence="2">Uncharacterized protein</fullName>
    </submittedName>
</protein>
<accession>A0A1F7I0D4</accession>
<dbReference type="Proteomes" id="UP000178853">
    <property type="component" value="Unassembled WGS sequence"/>
</dbReference>
<reference evidence="2 3" key="1">
    <citation type="journal article" date="2016" name="Nat. Commun.">
        <title>Thousands of microbial genomes shed light on interconnected biogeochemical processes in an aquifer system.</title>
        <authorList>
            <person name="Anantharaman K."/>
            <person name="Brown C.T."/>
            <person name="Hug L.A."/>
            <person name="Sharon I."/>
            <person name="Castelle C.J."/>
            <person name="Probst A.J."/>
            <person name="Thomas B.C."/>
            <person name="Singh A."/>
            <person name="Wilkins M.J."/>
            <person name="Karaoz U."/>
            <person name="Brodie E.L."/>
            <person name="Williams K.H."/>
            <person name="Hubbard S.S."/>
            <person name="Banfield J.F."/>
        </authorList>
    </citation>
    <scope>NUCLEOTIDE SEQUENCE [LARGE SCALE GENOMIC DNA]</scope>
</reference>
<gene>
    <name evidence="2" type="ORF">A3F60_04405</name>
</gene>
<comment type="caution">
    <text evidence="2">The sequence shown here is derived from an EMBL/GenBank/DDBJ whole genome shotgun (WGS) entry which is preliminary data.</text>
</comment>
<dbReference type="EMBL" id="MGAA01000031">
    <property type="protein sequence ID" value="OGK36831.1"/>
    <property type="molecule type" value="Genomic_DNA"/>
</dbReference>
<proteinExistence type="predicted"/>
<evidence type="ECO:0000313" key="2">
    <source>
        <dbReference type="EMBL" id="OGK36831.1"/>
    </source>
</evidence>
<feature type="region of interest" description="Disordered" evidence="1">
    <location>
        <begin position="71"/>
        <end position="100"/>
    </location>
</feature>
<evidence type="ECO:0000256" key="1">
    <source>
        <dbReference type="SAM" id="MobiDB-lite"/>
    </source>
</evidence>